<dbReference type="Proteomes" id="UP000515909">
    <property type="component" value="Chromosome"/>
</dbReference>
<name>A0A7G8TD76_9FIRM</name>
<dbReference type="AlphaFoldDB" id="A0A7G8TD76"/>
<proteinExistence type="predicted"/>
<dbReference type="RefSeq" id="WP_187036895.1">
    <property type="nucleotide sequence ID" value="NZ_CP060286.1"/>
</dbReference>
<evidence type="ECO:0000313" key="1">
    <source>
        <dbReference type="EMBL" id="QNK41567.1"/>
    </source>
</evidence>
<accession>A0A7G8TD76</accession>
<dbReference type="KEGG" id="cfem:HCR03_04700"/>
<protein>
    <submittedName>
        <fullName evidence="1">Uncharacterized protein</fullName>
    </submittedName>
</protein>
<evidence type="ECO:0000313" key="2">
    <source>
        <dbReference type="Proteomes" id="UP000515909"/>
    </source>
</evidence>
<gene>
    <name evidence="1" type="ORF">HCR03_04700</name>
</gene>
<organism evidence="1 2">
    <name type="scientific">Caproicibacter fermentans</name>
    <dbReference type="NCBI Taxonomy" id="2576756"/>
    <lineage>
        <taxon>Bacteria</taxon>
        <taxon>Bacillati</taxon>
        <taxon>Bacillota</taxon>
        <taxon>Clostridia</taxon>
        <taxon>Eubacteriales</taxon>
        <taxon>Acutalibacteraceae</taxon>
        <taxon>Caproicibacter</taxon>
    </lineage>
</organism>
<sequence length="132" mass="15360">MNREIIFAGMHERFKGADMLITDPKCEILKIDASKQEHEELNSNNSDDRDMQRLLQITYGIRNLNDDLSQAVDQFLDNSDNITQESVERLKESMIDNLIKGAHYQRLLDLFQEYREKKSDIISELIGAGRNE</sequence>
<reference evidence="1 2" key="1">
    <citation type="submission" date="2020-08" db="EMBL/GenBank/DDBJ databases">
        <title>The isolate Caproiciproducens sp. 7D4C2 produces n-caproate at mildly acidic conditions from hexoses: genome and rBOX comparison with related strains and chain-elongating bacteria.</title>
        <authorList>
            <person name="Esquivel-Elizondo S."/>
            <person name="Bagci C."/>
            <person name="Temovska M."/>
            <person name="Jeon B.S."/>
            <person name="Bessarab I."/>
            <person name="Williams R.B.H."/>
            <person name="Huson D.H."/>
            <person name="Angenent L.T."/>
        </authorList>
    </citation>
    <scope>NUCLEOTIDE SEQUENCE [LARGE SCALE GENOMIC DNA]</scope>
    <source>
        <strain evidence="1 2">7D4C2</strain>
    </source>
</reference>
<dbReference type="EMBL" id="CP060286">
    <property type="protein sequence ID" value="QNK41567.1"/>
    <property type="molecule type" value="Genomic_DNA"/>
</dbReference>